<dbReference type="EMBL" id="FOJM01000003">
    <property type="protein sequence ID" value="SFA42184.1"/>
    <property type="molecule type" value="Genomic_DNA"/>
</dbReference>
<accession>A0A1I0SRN4</accession>
<organism evidence="1 2">
    <name type="scientific">Pedobacter suwonensis</name>
    <dbReference type="NCBI Taxonomy" id="332999"/>
    <lineage>
        <taxon>Bacteria</taxon>
        <taxon>Pseudomonadati</taxon>
        <taxon>Bacteroidota</taxon>
        <taxon>Sphingobacteriia</taxon>
        <taxon>Sphingobacteriales</taxon>
        <taxon>Sphingobacteriaceae</taxon>
        <taxon>Pedobacter</taxon>
    </lineage>
</organism>
<gene>
    <name evidence="1" type="ORF">SAMN04488511_1037</name>
</gene>
<dbReference type="AlphaFoldDB" id="A0A1I0SRN4"/>
<evidence type="ECO:0000313" key="2">
    <source>
        <dbReference type="Proteomes" id="UP000198836"/>
    </source>
</evidence>
<dbReference type="Proteomes" id="UP000198836">
    <property type="component" value="Unassembled WGS sequence"/>
</dbReference>
<sequence>MEKPYLFAFSSLIIFVFDPLHGTLAHARKSHPKRLACSLFNPRLVCPSRGDPLLWPLCALYIHDHLHTD</sequence>
<protein>
    <submittedName>
        <fullName evidence="1">Uncharacterized protein</fullName>
    </submittedName>
</protein>
<name>A0A1I0SRN4_9SPHI</name>
<evidence type="ECO:0000313" key="1">
    <source>
        <dbReference type="EMBL" id="SFA42184.1"/>
    </source>
</evidence>
<keyword evidence="2" id="KW-1185">Reference proteome</keyword>
<proteinExistence type="predicted"/>
<dbReference type="STRING" id="332999.SAMN04488511_1037"/>
<reference evidence="2" key="1">
    <citation type="submission" date="2016-10" db="EMBL/GenBank/DDBJ databases">
        <authorList>
            <person name="Varghese N."/>
            <person name="Submissions S."/>
        </authorList>
    </citation>
    <scope>NUCLEOTIDE SEQUENCE [LARGE SCALE GENOMIC DNA]</scope>
    <source>
        <strain evidence="2">DSM 18130</strain>
    </source>
</reference>